<dbReference type="Proteomes" id="UP001318860">
    <property type="component" value="Unassembled WGS sequence"/>
</dbReference>
<dbReference type="PANTHER" id="PTHR46148">
    <property type="entry name" value="CHROMO DOMAIN-CONTAINING PROTEIN"/>
    <property type="match status" value="1"/>
</dbReference>
<organism evidence="1 2">
    <name type="scientific">Rehmannia glutinosa</name>
    <name type="common">Chinese foxglove</name>
    <dbReference type="NCBI Taxonomy" id="99300"/>
    <lineage>
        <taxon>Eukaryota</taxon>
        <taxon>Viridiplantae</taxon>
        <taxon>Streptophyta</taxon>
        <taxon>Embryophyta</taxon>
        <taxon>Tracheophyta</taxon>
        <taxon>Spermatophyta</taxon>
        <taxon>Magnoliopsida</taxon>
        <taxon>eudicotyledons</taxon>
        <taxon>Gunneridae</taxon>
        <taxon>Pentapetalae</taxon>
        <taxon>asterids</taxon>
        <taxon>lamiids</taxon>
        <taxon>Lamiales</taxon>
        <taxon>Orobanchaceae</taxon>
        <taxon>Rehmannieae</taxon>
        <taxon>Rehmannia</taxon>
    </lineage>
</organism>
<gene>
    <name evidence="1" type="ORF">DH2020_006252</name>
</gene>
<evidence type="ECO:0000313" key="1">
    <source>
        <dbReference type="EMBL" id="KAK6158938.1"/>
    </source>
</evidence>
<dbReference type="PANTHER" id="PTHR46148:SF60">
    <property type="entry name" value="CHROMO DOMAIN-CONTAINING PROTEIN"/>
    <property type="match status" value="1"/>
</dbReference>
<comment type="caution">
    <text evidence="1">The sequence shown here is derived from an EMBL/GenBank/DDBJ whole genome shotgun (WGS) entry which is preliminary data.</text>
</comment>
<sequence length="135" mass="15960">MAPYEALYGRKCRSPLHWEIDDQWTPKEKQKSPSIPKVDLVQEPMEKVKSRQNSYADKRRKDLEFENGDEVFLKLSPRKGLINPKKGGKLSPRYVGPYKDYVEKYVYDPNHIINLEALKVNRDMTYRKKKNNGYP</sequence>
<name>A0ABR0XIW8_REHGL</name>
<evidence type="ECO:0000313" key="2">
    <source>
        <dbReference type="Proteomes" id="UP001318860"/>
    </source>
</evidence>
<protein>
    <submittedName>
        <fullName evidence="1">Uncharacterized protein</fullName>
    </submittedName>
</protein>
<proteinExistence type="predicted"/>
<reference evidence="1 2" key="1">
    <citation type="journal article" date="2021" name="Comput. Struct. Biotechnol. J.">
        <title>De novo genome assembly of the potent medicinal plant Rehmannia glutinosa using nanopore technology.</title>
        <authorList>
            <person name="Ma L."/>
            <person name="Dong C."/>
            <person name="Song C."/>
            <person name="Wang X."/>
            <person name="Zheng X."/>
            <person name="Niu Y."/>
            <person name="Chen S."/>
            <person name="Feng W."/>
        </authorList>
    </citation>
    <scope>NUCLEOTIDE SEQUENCE [LARGE SCALE GENOMIC DNA]</scope>
    <source>
        <strain evidence="1">DH-2019</strain>
    </source>
</reference>
<dbReference type="EMBL" id="JABTTQ020000004">
    <property type="protein sequence ID" value="KAK6158938.1"/>
    <property type="molecule type" value="Genomic_DNA"/>
</dbReference>
<accession>A0ABR0XIW8</accession>
<keyword evidence="2" id="KW-1185">Reference proteome</keyword>